<name>A0A7R9DHX6_TIMPO</name>
<dbReference type="AlphaFoldDB" id="A0A7R9DHX6"/>
<keyword evidence="1" id="KW-0732">Signal</keyword>
<feature type="chain" id="PRO_5031476263" description="Secreted protein" evidence="1">
    <location>
        <begin position="26"/>
        <end position="73"/>
    </location>
</feature>
<evidence type="ECO:0000256" key="1">
    <source>
        <dbReference type="SAM" id="SignalP"/>
    </source>
</evidence>
<protein>
    <recommendedName>
        <fullName evidence="3">Secreted protein</fullName>
    </recommendedName>
</protein>
<sequence>MDRLVQVFLPLVVAVLMLLRMDADAQGVGLLDLFLIPEESSSIGQCGIQLEPLALCAEYMGTTWRSWFFRRDS</sequence>
<feature type="signal peptide" evidence="1">
    <location>
        <begin position="1"/>
        <end position="25"/>
    </location>
</feature>
<evidence type="ECO:0000313" key="2">
    <source>
        <dbReference type="EMBL" id="CAD7413568.1"/>
    </source>
</evidence>
<reference evidence="2" key="1">
    <citation type="submission" date="2020-11" db="EMBL/GenBank/DDBJ databases">
        <authorList>
            <person name="Tran Van P."/>
        </authorList>
    </citation>
    <scope>NUCLEOTIDE SEQUENCE</scope>
</reference>
<evidence type="ECO:0008006" key="3">
    <source>
        <dbReference type="Google" id="ProtNLM"/>
    </source>
</evidence>
<proteinExistence type="predicted"/>
<gene>
    <name evidence="2" type="ORF">TPSB3V08_LOCUS9108</name>
</gene>
<dbReference type="EMBL" id="OD006987">
    <property type="protein sequence ID" value="CAD7413568.1"/>
    <property type="molecule type" value="Genomic_DNA"/>
</dbReference>
<organism evidence="2">
    <name type="scientific">Timema poppense</name>
    <name type="common">Walking stick</name>
    <dbReference type="NCBI Taxonomy" id="170557"/>
    <lineage>
        <taxon>Eukaryota</taxon>
        <taxon>Metazoa</taxon>
        <taxon>Ecdysozoa</taxon>
        <taxon>Arthropoda</taxon>
        <taxon>Hexapoda</taxon>
        <taxon>Insecta</taxon>
        <taxon>Pterygota</taxon>
        <taxon>Neoptera</taxon>
        <taxon>Polyneoptera</taxon>
        <taxon>Phasmatodea</taxon>
        <taxon>Timematodea</taxon>
        <taxon>Timematoidea</taxon>
        <taxon>Timematidae</taxon>
        <taxon>Timema</taxon>
    </lineage>
</organism>
<accession>A0A7R9DHX6</accession>